<dbReference type="Pfam" id="PF07030">
    <property type="entry name" value="Phage_Mu_Gp36"/>
    <property type="match status" value="1"/>
</dbReference>
<dbReference type="EMBL" id="CGBR01000005">
    <property type="protein sequence ID" value="CFQ57631.1"/>
    <property type="molecule type" value="Genomic_DNA"/>
</dbReference>
<evidence type="ECO:0000313" key="2">
    <source>
        <dbReference type="Proteomes" id="UP000048841"/>
    </source>
</evidence>
<proteinExistence type="predicted"/>
<gene>
    <name evidence="1" type="ORF">ERS137941_01193</name>
</gene>
<dbReference type="InterPro" id="IPR009752">
    <property type="entry name" value="Phage_Mu_GpJ"/>
</dbReference>
<dbReference type="RefSeq" id="WP_038892515.1">
    <property type="nucleotide sequence ID" value="NZ_CGBR01000005.1"/>
</dbReference>
<organism evidence="1 2">
    <name type="scientific">Yersinia enterocolitica</name>
    <dbReference type="NCBI Taxonomy" id="630"/>
    <lineage>
        <taxon>Bacteria</taxon>
        <taxon>Pseudomonadati</taxon>
        <taxon>Pseudomonadota</taxon>
        <taxon>Gammaproteobacteria</taxon>
        <taxon>Enterobacterales</taxon>
        <taxon>Yersiniaceae</taxon>
        <taxon>Yersinia</taxon>
    </lineage>
</organism>
<accession>A0A0H5G2D6</accession>
<protein>
    <submittedName>
        <fullName evidence="1">Mu-like prophage protein gp36</fullName>
    </submittedName>
</protein>
<reference evidence="1 2" key="1">
    <citation type="submission" date="2015-03" db="EMBL/GenBank/DDBJ databases">
        <authorList>
            <person name="Murphy D."/>
        </authorList>
    </citation>
    <scope>NUCLEOTIDE SEQUENCE [LARGE SCALE GENOMIC DNA]</scope>
    <source>
        <strain evidence="1 2">IP26249</strain>
    </source>
</reference>
<sequence>MSTYVTRQDLIDTDGSYVWNVAINRETNALDEVAIAKALTATDEEINSLLSRRFKVPLETTVPSMLNRQAISIAFYWLADRDNQATELVRKRYEDAIKVIKEIANGTRDLGLPTLEQPTETTSGKVIMTGENPRIFTRNSLKGVL</sequence>
<dbReference type="AlphaFoldDB" id="A0A0H5G2D6"/>
<evidence type="ECO:0000313" key="1">
    <source>
        <dbReference type="EMBL" id="CFQ57631.1"/>
    </source>
</evidence>
<dbReference type="Proteomes" id="UP000048841">
    <property type="component" value="Unassembled WGS sequence"/>
</dbReference>
<name>A0A0H5G2D6_YEREN</name>